<dbReference type="AlphaFoldDB" id="A0A6G7VAS0"/>
<dbReference type="Pfam" id="PF07995">
    <property type="entry name" value="GSDH"/>
    <property type="match status" value="1"/>
</dbReference>
<dbReference type="InterPro" id="IPR012938">
    <property type="entry name" value="Glc/Sorbosone_DH"/>
</dbReference>
<feature type="domain" description="Glucose/Sorbosone dehydrogenase" evidence="2">
    <location>
        <begin position="75"/>
        <end position="400"/>
    </location>
</feature>
<dbReference type="Proteomes" id="UP000502699">
    <property type="component" value="Chromosome"/>
</dbReference>
<dbReference type="KEGG" id="cjap:GWK36_03305"/>
<proteinExistence type="predicted"/>
<feature type="region of interest" description="Disordered" evidence="1">
    <location>
        <begin position="1"/>
        <end position="30"/>
    </location>
</feature>
<dbReference type="Gene3D" id="2.120.10.30">
    <property type="entry name" value="TolB, C-terminal domain"/>
    <property type="match status" value="1"/>
</dbReference>
<protein>
    <submittedName>
        <fullName evidence="3">PQQ-dependent sugar dehydrogenase</fullName>
    </submittedName>
</protein>
<evidence type="ECO:0000259" key="2">
    <source>
        <dbReference type="Pfam" id="PF07995"/>
    </source>
</evidence>
<accession>A0A6G7VAS0</accession>
<gene>
    <name evidence="3" type="ORF">GWK36_03305</name>
</gene>
<name>A0A6G7VAS0_9GAMM</name>
<dbReference type="PANTHER" id="PTHR19328">
    <property type="entry name" value="HEDGEHOG-INTERACTING PROTEIN"/>
    <property type="match status" value="1"/>
</dbReference>
<dbReference type="InterPro" id="IPR011041">
    <property type="entry name" value="Quinoprot_gluc/sorb_DH_b-prop"/>
</dbReference>
<dbReference type="EMBL" id="CP048029">
    <property type="protein sequence ID" value="QIK37173.1"/>
    <property type="molecule type" value="Genomic_DNA"/>
</dbReference>
<organism evidence="3 4">
    <name type="scientific">Caldichromatium japonicum</name>
    <dbReference type="NCBI Taxonomy" id="2699430"/>
    <lineage>
        <taxon>Bacteria</taxon>
        <taxon>Pseudomonadati</taxon>
        <taxon>Pseudomonadota</taxon>
        <taxon>Gammaproteobacteria</taxon>
        <taxon>Chromatiales</taxon>
        <taxon>Chromatiaceae</taxon>
        <taxon>Caldichromatium</taxon>
    </lineage>
</organism>
<evidence type="ECO:0000313" key="4">
    <source>
        <dbReference type="Proteomes" id="UP000502699"/>
    </source>
</evidence>
<evidence type="ECO:0000256" key="1">
    <source>
        <dbReference type="SAM" id="MobiDB-lite"/>
    </source>
</evidence>
<sequence length="406" mass="44663">MELHQVPDRSAGAGGTALCPHRRAQGPDTGNRVITVNRGWALVLLLSLALGARADCEPIASREHLFCVSTLIQGLEHPWGLSFLPDGRLLVTERPGRLRLIEGGRLRPEPVQGLPEIRPRGQGGFLDVALHPRFRDNGLVYLSYAGSGREGLGTEVLRGRLAGDRLIDVQVIFRMQPKLDSNIHFGSRLVFDREGLLYVTLGDRGHRERAQRLDDHLGTVVHLLDDGRVPTDNPFLGRAGALPEIFTYGHRNIQGAALHPDSGKVWIIEHGPQGGDEVNVLVSGVNYGWPVITYGAEYGSGAPIGEDTHKEGMAQPLWHWTPSIAPSGMAFYTGERFGRWRGDLLVGALKYRLLVRLKLDGQQVIAEERLLEGIGRIRDVRVGPDGLIYLLTDEPNGRLLQLSPID</sequence>
<keyword evidence="4" id="KW-1185">Reference proteome</keyword>
<dbReference type="SUPFAM" id="SSF50952">
    <property type="entry name" value="Soluble quinoprotein glucose dehydrogenase"/>
    <property type="match status" value="1"/>
</dbReference>
<dbReference type="PANTHER" id="PTHR19328:SF75">
    <property type="entry name" value="ALDOSE SUGAR DEHYDROGENASE YLII"/>
    <property type="match status" value="1"/>
</dbReference>
<reference evidence="4" key="1">
    <citation type="submission" date="2020-01" db="EMBL/GenBank/DDBJ databases">
        <title>Caldichromatium gen. nov., sp. nov., a thermophilic purple sulfur bacterium member of the family Chromatiaceae isolated from Nakabusa hot spring, Japan.</title>
        <authorList>
            <person name="Saini M.K."/>
            <person name="Hanada S."/>
            <person name="Tank M."/>
        </authorList>
    </citation>
    <scope>NUCLEOTIDE SEQUENCE [LARGE SCALE GENOMIC DNA]</scope>
    <source>
        <strain evidence="4">No.7</strain>
    </source>
</reference>
<dbReference type="InterPro" id="IPR011042">
    <property type="entry name" value="6-blade_b-propeller_TolB-like"/>
</dbReference>
<evidence type="ECO:0000313" key="3">
    <source>
        <dbReference type="EMBL" id="QIK37173.1"/>
    </source>
</evidence>